<comment type="similarity">
    <text evidence="1">Belongs to the sodium:galactoside symporter (TC 2.A.2) family.</text>
</comment>
<dbReference type="InterPro" id="IPR036259">
    <property type="entry name" value="MFS_trans_sf"/>
</dbReference>
<organism evidence="3 4">
    <name type="scientific">Sphingomonas hengshuiensis</name>
    <dbReference type="NCBI Taxonomy" id="1609977"/>
    <lineage>
        <taxon>Bacteria</taxon>
        <taxon>Pseudomonadati</taxon>
        <taxon>Pseudomonadota</taxon>
        <taxon>Alphaproteobacteria</taxon>
        <taxon>Sphingomonadales</taxon>
        <taxon>Sphingomonadaceae</taxon>
        <taxon>Sphingomonas</taxon>
    </lineage>
</organism>
<dbReference type="RefSeq" id="WP_044331401.1">
    <property type="nucleotide sequence ID" value="NZ_CP010836.1"/>
</dbReference>
<dbReference type="PANTHER" id="PTHR11328:SF24">
    <property type="entry name" value="MAJOR FACILITATOR SUPERFAMILY (MFS) PROFILE DOMAIN-CONTAINING PROTEIN"/>
    <property type="match status" value="1"/>
</dbReference>
<dbReference type="InterPro" id="IPR039672">
    <property type="entry name" value="MFS_2"/>
</dbReference>
<protein>
    <recommendedName>
        <fullName evidence="5">Sugar transporter</fullName>
    </recommendedName>
</protein>
<evidence type="ECO:0000256" key="2">
    <source>
        <dbReference type="SAM" id="Phobius"/>
    </source>
</evidence>
<feature type="transmembrane region" description="Helical" evidence="2">
    <location>
        <begin position="51"/>
        <end position="72"/>
    </location>
</feature>
<keyword evidence="4" id="KW-1185">Reference proteome</keyword>
<dbReference type="PANTHER" id="PTHR11328">
    <property type="entry name" value="MAJOR FACILITATOR SUPERFAMILY DOMAIN-CONTAINING PROTEIN"/>
    <property type="match status" value="1"/>
</dbReference>
<feature type="transmembrane region" description="Helical" evidence="2">
    <location>
        <begin position="367"/>
        <end position="391"/>
    </location>
</feature>
<dbReference type="Proteomes" id="UP000032300">
    <property type="component" value="Chromosome"/>
</dbReference>
<keyword evidence="2" id="KW-0472">Membrane</keyword>
<feature type="transmembrane region" description="Helical" evidence="2">
    <location>
        <begin position="109"/>
        <end position="134"/>
    </location>
</feature>
<dbReference type="EMBL" id="CP010836">
    <property type="protein sequence ID" value="AJP71645.1"/>
    <property type="molecule type" value="Genomic_DNA"/>
</dbReference>
<feature type="transmembrane region" description="Helical" evidence="2">
    <location>
        <begin position="326"/>
        <end position="346"/>
    </location>
</feature>
<feature type="transmembrane region" description="Helical" evidence="2">
    <location>
        <begin position="272"/>
        <end position="292"/>
    </location>
</feature>
<evidence type="ECO:0000313" key="4">
    <source>
        <dbReference type="Proteomes" id="UP000032300"/>
    </source>
</evidence>
<feature type="transmembrane region" description="Helical" evidence="2">
    <location>
        <begin position="182"/>
        <end position="212"/>
    </location>
</feature>
<evidence type="ECO:0000313" key="3">
    <source>
        <dbReference type="EMBL" id="AJP71645.1"/>
    </source>
</evidence>
<dbReference type="AlphaFoldDB" id="A0A7U4LEQ6"/>
<reference evidence="3 4" key="2">
    <citation type="submission" date="2015-02" db="EMBL/GenBank/DDBJ databases">
        <title>The complete genome of Sphingomonas hengshuiensis sp. WHSC-8 isolated from soil of Hengshui Lake.</title>
        <authorList>
            <person name="Wei S."/>
            <person name="Guo J."/>
            <person name="Su C."/>
            <person name="Wu R."/>
            <person name="Zhang Z."/>
            <person name="Liang K."/>
            <person name="Li H."/>
            <person name="Wang T."/>
            <person name="Liu H."/>
            <person name="Zhang C."/>
            <person name="Li Z."/>
            <person name="Wang Q."/>
            <person name="Meng J."/>
        </authorList>
    </citation>
    <scope>NUCLEOTIDE SEQUENCE [LARGE SCALE GENOMIC DNA]</scope>
    <source>
        <strain evidence="3 4">WHSC-8</strain>
    </source>
</reference>
<feature type="transmembrane region" description="Helical" evidence="2">
    <location>
        <begin position="233"/>
        <end position="252"/>
    </location>
</feature>
<reference evidence="3 4" key="1">
    <citation type="journal article" date="2015" name="Int. J. Syst. Evol. Microbiol.">
        <title>Sphingomonas hengshuiensis sp. nov., isolated from lake wetland.</title>
        <authorList>
            <person name="Wei S."/>
            <person name="Wang T."/>
            <person name="Liu H."/>
            <person name="Zhang C."/>
            <person name="Guo J."/>
            <person name="Wang Q."/>
            <person name="Liang K."/>
            <person name="Zhang Z."/>
        </authorList>
    </citation>
    <scope>NUCLEOTIDE SEQUENCE [LARGE SCALE GENOMIC DNA]</scope>
    <source>
        <strain evidence="3 4">WHSC-8</strain>
    </source>
</reference>
<feature type="transmembrane region" description="Helical" evidence="2">
    <location>
        <begin position="411"/>
        <end position="430"/>
    </location>
</feature>
<proteinExistence type="inferred from homology"/>
<evidence type="ECO:0000256" key="1">
    <source>
        <dbReference type="ARBA" id="ARBA00009617"/>
    </source>
</evidence>
<feature type="transmembrane region" description="Helical" evidence="2">
    <location>
        <begin position="14"/>
        <end position="39"/>
    </location>
</feature>
<dbReference type="SUPFAM" id="SSF103473">
    <property type="entry name" value="MFS general substrate transporter"/>
    <property type="match status" value="1"/>
</dbReference>
<evidence type="ECO:0008006" key="5">
    <source>
        <dbReference type="Google" id="ProtNLM"/>
    </source>
</evidence>
<dbReference type="GO" id="GO:0008643">
    <property type="term" value="P:carbohydrate transport"/>
    <property type="evidence" value="ECO:0007669"/>
    <property type="project" value="InterPro"/>
</dbReference>
<gene>
    <name evidence="3" type="ORF">TS85_07365</name>
</gene>
<keyword evidence="2" id="KW-0812">Transmembrane</keyword>
<name>A0A7U4LEQ6_9SPHN</name>
<dbReference type="GO" id="GO:0015293">
    <property type="term" value="F:symporter activity"/>
    <property type="evidence" value="ECO:0007669"/>
    <property type="project" value="InterPro"/>
</dbReference>
<dbReference type="KEGG" id="sphi:TS85_07365"/>
<sequence>MKDRPTIRIARPRLLLFAFGDFAFNLYWQSIMLFLLFYYTEVLRLPVGLAAATYLVALFWDGVVSLAVGVLADRLRETIGYRRLLLFGPVPLGVSFVLAYLPPSTHGSWAAAAVLGTHLLFRTGYALVNIPYLAMTARVTADSGDRALLAGARMLFGAAALLAVTLGTVPLGGWISGSGNPATIYLAAAGLFAAVGTAILMAVALFVPEVVADPIVRQRPSLRAASASLARNRAFVTLNLAMACIVIASTILTKSVLYFYKYGFGDEAAGHFALASMGTVGLVAVPIWTLVCRGLGGRATWLLCSGLAVALLAGFAAFRIGDPRAMQGFLTAMQAALIGLHIVFWAMLPNTVEYGERSSGLRLEGAVFGVATLLQRVAMGAATGVFGIALAATGYRADSAPTPATIEGLRLIVAVPPLLFVALAAGLMVLNPLTRRAHAAIVDELSRTRRER</sequence>
<dbReference type="Gene3D" id="1.20.1250.20">
    <property type="entry name" value="MFS general substrate transporter like domains"/>
    <property type="match status" value="1"/>
</dbReference>
<feature type="transmembrane region" description="Helical" evidence="2">
    <location>
        <begin position="299"/>
        <end position="320"/>
    </location>
</feature>
<dbReference type="Pfam" id="PF13347">
    <property type="entry name" value="MFS_2"/>
    <property type="match status" value="1"/>
</dbReference>
<dbReference type="GO" id="GO:0005886">
    <property type="term" value="C:plasma membrane"/>
    <property type="evidence" value="ECO:0007669"/>
    <property type="project" value="TreeGrafter"/>
</dbReference>
<accession>A0A7U4LEQ6</accession>
<feature type="transmembrane region" description="Helical" evidence="2">
    <location>
        <begin position="84"/>
        <end position="103"/>
    </location>
</feature>
<keyword evidence="2" id="KW-1133">Transmembrane helix</keyword>
<feature type="transmembrane region" description="Helical" evidence="2">
    <location>
        <begin position="155"/>
        <end position="176"/>
    </location>
</feature>